<evidence type="ECO:0000256" key="1">
    <source>
        <dbReference type="ARBA" id="ARBA00023172"/>
    </source>
</evidence>
<dbReference type="PROSITE" id="PS51898">
    <property type="entry name" value="TYR_RECOMBINASE"/>
    <property type="match status" value="1"/>
</dbReference>
<dbReference type="GO" id="GO:0015074">
    <property type="term" value="P:DNA integration"/>
    <property type="evidence" value="ECO:0007669"/>
    <property type="project" value="InterPro"/>
</dbReference>
<dbReference type="Gene3D" id="1.10.443.10">
    <property type="entry name" value="Intergrase catalytic core"/>
    <property type="match status" value="1"/>
</dbReference>
<keyword evidence="4" id="KW-1185">Reference proteome</keyword>
<gene>
    <name evidence="3" type="ordered locus">UWK_00219</name>
</gene>
<dbReference type="HOGENOM" id="CLU_1508295_0_0_7"/>
<dbReference type="Proteomes" id="UP000011721">
    <property type="component" value="Chromosome"/>
</dbReference>
<evidence type="ECO:0000313" key="3">
    <source>
        <dbReference type="EMBL" id="AGF76805.1"/>
    </source>
</evidence>
<dbReference type="SUPFAM" id="SSF56349">
    <property type="entry name" value="DNA breaking-rejoining enzymes"/>
    <property type="match status" value="1"/>
</dbReference>
<dbReference type="RefSeq" id="WP_015402504.1">
    <property type="nucleotide sequence ID" value="NC_020304.1"/>
</dbReference>
<sequence length="178" mass="21002">MSPKIWLDIKWLSTYISIRPNELRNIKESHIDLKQGFIFIPHPKEKRPKYVPLVHDDIEFLKTFPRSSPEMYFFRHEKGIKGATPGSQFGTNIFYTLWKRACKDLGIEGIDLYGGTRHSSAVDLRNYATPEQIKRAKMHTTNKAFERYFQVSKEELQEMYEYTKCDTPVTPKKKRHTS</sequence>
<proteinExistence type="predicted"/>
<dbReference type="AlphaFoldDB" id="M1PAI2"/>
<accession>M1PAI2</accession>
<dbReference type="InterPro" id="IPR002104">
    <property type="entry name" value="Integrase_catalytic"/>
</dbReference>
<organism evidence="3 4">
    <name type="scientific">Desulfocapsa sulfexigens (strain DSM 10523 / SB164P1)</name>
    <dbReference type="NCBI Taxonomy" id="1167006"/>
    <lineage>
        <taxon>Bacteria</taxon>
        <taxon>Pseudomonadati</taxon>
        <taxon>Thermodesulfobacteriota</taxon>
        <taxon>Desulfobulbia</taxon>
        <taxon>Desulfobulbales</taxon>
        <taxon>Desulfocapsaceae</taxon>
        <taxon>Desulfocapsa</taxon>
    </lineage>
</organism>
<feature type="domain" description="Tyr recombinase" evidence="2">
    <location>
        <begin position="1"/>
        <end position="161"/>
    </location>
</feature>
<evidence type="ECO:0000259" key="2">
    <source>
        <dbReference type="PROSITE" id="PS51898"/>
    </source>
</evidence>
<dbReference type="GO" id="GO:0003677">
    <property type="term" value="F:DNA binding"/>
    <property type="evidence" value="ECO:0007669"/>
    <property type="project" value="InterPro"/>
</dbReference>
<dbReference type="GO" id="GO:0006310">
    <property type="term" value="P:DNA recombination"/>
    <property type="evidence" value="ECO:0007669"/>
    <property type="project" value="UniProtKB-KW"/>
</dbReference>
<evidence type="ECO:0000313" key="4">
    <source>
        <dbReference type="Proteomes" id="UP000011721"/>
    </source>
</evidence>
<dbReference type="EMBL" id="CP003985">
    <property type="protein sequence ID" value="AGF76805.1"/>
    <property type="molecule type" value="Genomic_DNA"/>
</dbReference>
<name>M1PAI2_DESSD</name>
<dbReference type="InterPro" id="IPR013762">
    <property type="entry name" value="Integrase-like_cat_sf"/>
</dbReference>
<dbReference type="Pfam" id="PF00589">
    <property type="entry name" value="Phage_integrase"/>
    <property type="match status" value="1"/>
</dbReference>
<keyword evidence="1" id="KW-0233">DNA recombination</keyword>
<dbReference type="eggNOG" id="COG0582">
    <property type="taxonomic scope" value="Bacteria"/>
</dbReference>
<dbReference type="InterPro" id="IPR011010">
    <property type="entry name" value="DNA_brk_join_enz"/>
</dbReference>
<reference evidence="4" key="1">
    <citation type="journal article" date="2013" name="Stand. Genomic Sci.">
        <title>Complete genome sequence of Desulfocapsa sulfexigens, a marine deltaproteobacterium specialized in disproportionating inorganic sulfur compounds.</title>
        <authorList>
            <person name="Finster K.W."/>
            <person name="Kjeldsen K.U."/>
            <person name="Kube M."/>
            <person name="Reinhardt R."/>
            <person name="Mussmann M."/>
            <person name="Amann R."/>
            <person name="Schreiber L."/>
        </authorList>
    </citation>
    <scope>NUCLEOTIDE SEQUENCE [LARGE SCALE GENOMIC DNA]</scope>
    <source>
        <strain evidence="4">DSM 10523 / SB164P1</strain>
    </source>
</reference>
<dbReference type="KEGG" id="dsf:UWK_00219"/>
<protein>
    <submittedName>
        <fullName evidence="3">Phage integrase family protein</fullName>
    </submittedName>
</protein>